<dbReference type="InterPro" id="IPR029052">
    <property type="entry name" value="Metallo-depent_PP-like"/>
</dbReference>
<dbReference type="Proteomes" id="UP000567885">
    <property type="component" value="Unassembled WGS sequence"/>
</dbReference>
<dbReference type="OrthoDB" id="630188at2759"/>
<dbReference type="Gene3D" id="3.60.21.10">
    <property type="match status" value="1"/>
</dbReference>
<dbReference type="GO" id="GO:0016787">
    <property type="term" value="F:hydrolase activity"/>
    <property type="evidence" value="ECO:0007669"/>
    <property type="project" value="InterPro"/>
</dbReference>
<gene>
    <name evidence="3" type="ORF">FHETE_1318</name>
</gene>
<evidence type="ECO:0000259" key="2">
    <source>
        <dbReference type="Pfam" id="PF00149"/>
    </source>
</evidence>
<keyword evidence="4" id="KW-1185">Reference proteome</keyword>
<evidence type="ECO:0000256" key="1">
    <source>
        <dbReference type="SAM" id="MobiDB-lite"/>
    </source>
</evidence>
<feature type="region of interest" description="Disordered" evidence="1">
    <location>
        <begin position="326"/>
        <end position="362"/>
    </location>
</feature>
<feature type="domain" description="Calcineurin-like phosphoesterase" evidence="2">
    <location>
        <begin position="8"/>
        <end position="217"/>
    </location>
</feature>
<dbReference type="PANTHER" id="PTHR12905">
    <property type="entry name" value="METALLOPHOSPHOESTERASE"/>
    <property type="match status" value="1"/>
</dbReference>
<dbReference type="EMBL" id="JAAGWQ010000019">
    <property type="protein sequence ID" value="KAF5678344.1"/>
    <property type="molecule type" value="Genomic_DNA"/>
</dbReference>
<dbReference type="SUPFAM" id="SSF56300">
    <property type="entry name" value="Metallo-dependent phosphatases"/>
    <property type="match status" value="1"/>
</dbReference>
<comment type="caution">
    <text evidence="3">The sequence shown here is derived from an EMBL/GenBank/DDBJ whole genome shotgun (WGS) entry which is preliminary data.</text>
</comment>
<dbReference type="PANTHER" id="PTHR12905:SF0">
    <property type="entry name" value="CALCINEURIN-LIKE PHOSPHOESTERASE DOMAIN-CONTAINING PROTEIN"/>
    <property type="match status" value="1"/>
</dbReference>
<organism evidence="3 4">
    <name type="scientific">Fusarium heterosporum</name>
    <dbReference type="NCBI Taxonomy" id="42747"/>
    <lineage>
        <taxon>Eukaryota</taxon>
        <taxon>Fungi</taxon>
        <taxon>Dikarya</taxon>
        <taxon>Ascomycota</taxon>
        <taxon>Pezizomycotina</taxon>
        <taxon>Sordariomycetes</taxon>
        <taxon>Hypocreomycetidae</taxon>
        <taxon>Hypocreales</taxon>
        <taxon>Nectriaceae</taxon>
        <taxon>Fusarium</taxon>
        <taxon>Fusarium heterosporum species complex</taxon>
    </lineage>
</organism>
<dbReference type="CDD" id="cd07379">
    <property type="entry name" value="MPP_239FB"/>
    <property type="match status" value="1"/>
</dbReference>
<evidence type="ECO:0000313" key="4">
    <source>
        <dbReference type="Proteomes" id="UP000567885"/>
    </source>
</evidence>
<sequence>MSSLIKTRFLIISDTHGLRFEPGSEPLGQADVAIHCGDLTNDSKLHEFEEAIRLLEAINAPVKVIIAGNHDFSLDDLAFEAKISEANRLAQDDISQDIKNEYGDYGDAKKLLLEAKENGIMFLEEGSHQVLLRNGAVLRLYTSPYTPATSDSCDWGFQYNGAHEFNVEKGTDIAITHGPPLGIMDMTGAKKRVGCPQLFRAIAKAQPRLHCFGHVHNSWGAKLVSWRSQISDNPSHFTDINHEKSTIIENLSRLKGSKFESQDEKLAREDRLERYKAQRCCFTSHCSNVEKPLGLGDTLFVNAALMADDGLSQYPWLVDIELERKGEKQKREAFSDMPEEKEAKRTRLDNDIHGESSQAESY</sequence>
<dbReference type="Pfam" id="PF00149">
    <property type="entry name" value="Metallophos"/>
    <property type="match status" value="1"/>
</dbReference>
<name>A0A8H5U073_FUSHE</name>
<feature type="compositionally biased region" description="Basic and acidic residues" evidence="1">
    <location>
        <begin position="326"/>
        <end position="354"/>
    </location>
</feature>
<proteinExistence type="predicted"/>
<protein>
    <submittedName>
        <fullName evidence="3">Metallophosphoesterase domain-containing protein</fullName>
    </submittedName>
</protein>
<dbReference type="AlphaFoldDB" id="A0A8H5U073"/>
<reference evidence="3 4" key="1">
    <citation type="submission" date="2020-05" db="EMBL/GenBank/DDBJ databases">
        <title>Identification and distribution of gene clusters putatively required for synthesis of sphingolipid metabolism inhibitors in phylogenetically diverse species of the filamentous fungus Fusarium.</title>
        <authorList>
            <person name="Kim H.-S."/>
            <person name="Busman M."/>
            <person name="Brown D.W."/>
            <person name="Divon H."/>
            <person name="Uhlig S."/>
            <person name="Proctor R.H."/>
        </authorList>
    </citation>
    <scope>NUCLEOTIDE SEQUENCE [LARGE SCALE GENOMIC DNA]</scope>
    <source>
        <strain evidence="3 4">NRRL 20693</strain>
    </source>
</reference>
<dbReference type="InterPro" id="IPR051693">
    <property type="entry name" value="UPF0046_metallophosphoest"/>
</dbReference>
<evidence type="ECO:0000313" key="3">
    <source>
        <dbReference type="EMBL" id="KAF5678344.1"/>
    </source>
</evidence>
<dbReference type="InterPro" id="IPR004843">
    <property type="entry name" value="Calcineurin-like_PHP"/>
</dbReference>
<accession>A0A8H5U073</accession>